<keyword evidence="2" id="KW-0326">Glycosidase</keyword>
<evidence type="ECO:0000256" key="1">
    <source>
        <dbReference type="ARBA" id="ARBA00022801"/>
    </source>
</evidence>
<sequence length="90" mass="10449">MAAAQRTTLETGWSFKRNEEGDDSWAPVACVPTVVHMDLLDNKKIPDPFIDTNELDIEWICEHSWTYQTTFIRHHPSIILWAGNNEDHQI</sequence>
<evidence type="ECO:0000256" key="2">
    <source>
        <dbReference type="ARBA" id="ARBA00023295"/>
    </source>
</evidence>
<dbReference type="Proteomes" id="UP001610444">
    <property type="component" value="Unassembled WGS sequence"/>
</dbReference>
<dbReference type="PANTHER" id="PTHR43730">
    <property type="entry name" value="BETA-MANNOSIDASE"/>
    <property type="match status" value="1"/>
</dbReference>
<evidence type="ECO:0000313" key="5">
    <source>
        <dbReference type="Proteomes" id="UP001610444"/>
    </source>
</evidence>
<dbReference type="InterPro" id="IPR054593">
    <property type="entry name" value="Beta-mannosidase-like_N2"/>
</dbReference>
<evidence type="ECO:0000259" key="3">
    <source>
        <dbReference type="Pfam" id="PF22666"/>
    </source>
</evidence>
<dbReference type="GeneID" id="98160400"/>
<comment type="caution">
    <text evidence="4">The sequence shown here is derived from an EMBL/GenBank/DDBJ whole genome shotgun (WGS) entry which is preliminary data.</text>
</comment>
<dbReference type="EMBL" id="JBFXLR010000014">
    <property type="protein sequence ID" value="KAL2853176.1"/>
    <property type="molecule type" value="Genomic_DNA"/>
</dbReference>
<dbReference type="Pfam" id="PF22666">
    <property type="entry name" value="Glyco_hydro_2_N2"/>
    <property type="match status" value="1"/>
</dbReference>
<proteinExistence type="predicted"/>
<evidence type="ECO:0000313" key="4">
    <source>
        <dbReference type="EMBL" id="KAL2853176.1"/>
    </source>
</evidence>
<feature type="domain" description="Beta-mannosidase-like galactose-binding" evidence="3">
    <location>
        <begin position="13"/>
        <end position="72"/>
    </location>
</feature>
<gene>
    <name evidence="4" type="ORF">BJX68DRAFT_265399</name>
</gene>
<reference evidence="4 5" key="1">
    <citation type="submission" date="2024-07" db="EMBL/GenBank/DDBJ databases">
        <title>Section-level genome sequencing and comparative genomics of Aspergillus sections Usti and Cavernicolus.</title>
        <authorList>
            <consortium name="Lawrence Berkeley National Laboratory"/>
            <person name="Nybo J.L."/>
            <person name="Vesth T.C."/>
            <person name="Theobald S."/>
            <person name="Frisvad J.C."/>
            <person name="Larsen T.O."/>
            <person name="Kjaerboelling I."/>
            <person name="Rothschild-Mancinelli K."/>
            <person name="Lyhne E.K."/>
            <person name="Kogle M.E."/>
            <person name="Barry K."/>
            <person name="Clum A."/>
            <person name="Na H."/>
            <person name="Ledsgaard L."/>
            <person name="Lin J."/>
            <person name="Lipzen A."/>
            <person name="Kuo A."/>
            <person name="Riley R."/>
            <person name="Mondo S."/>
            <person name="LaButti K."/>
            <person name="Haridas S."/>
            <person name="Pangalinan J."/>
            <person name="Salamov A.A."/>
            <person name="Simmons B.A."/>
            <person name="Magnuson J.K."/>
            <person name="Chen J."/>
            <person name="Drula E."/>
            <person name="Henrissat B."/>
            <person name="Wiebenga A."/>
            <person name="Lubbers R.J."/>
            <person name="Gomes A.C."/>
            <person name="Macurrencykelacurrency M.R."/>
            <person name="Stajich J."/>
            <person name="Grigoriev I.V."/>
            <person name="Mortensen U.H."/>
            <person name="De vries R.P."/>
            <person name="Baker S.E."/>
            <person name="Andersen M.R."/>
        </authorList>
    </citation>
    <scope>NUCLEOTIDE SEQUENCE [LARGE SCALE GENOMIC DNA]</scope>
    <source>
        <strain evidence="4 5">CBS 756.74</strain>
    </source>
</reference>
<dbReference type="Gene3D" id="2.60.120.260">
    <property type="entry name" value="Galactose-binding domain-like"/>
    <property type="match status" value="1"/>
</dbReference>
<keyword evidence="1" id="KW-0378">Hydrolase</keyword>
<dbReference type="InterPro" id="IPR050887">
    <property type="entry name" value="Beta-mannosidase_GH2"/>
</dbReference>
<accession>A0ABR4KLM7</accession>
<dbReference type="SUPFAM" id="SSF49785">
    <property type="entry name" value="Galactose-binding domain-like"/>
    <property type="match status" value="1"/>
</dbReference>
<dbReference type="RefSeq" id="XP_070900817.1">
    <property type="nucleotide sequence ID" value="XM_071045236.1"/>
</dbReference>
<dbReference type="PANTHER" id="PTHR43730:SF1">
    <property type="entry name" value="BETA-MANNOSIDASE"/>
    <property type="match status" value="1"/>
</dbReference>
<dbReference type="InterPro" id="IPR008979">
    <property type="entry name" value="Galactose-bd-like_sf"/>
</dbReference>
<organism evidence="4 5">
    <name type="scientific">Aspergillus pseudodeflectus</name>
    <dbReference type="NCBI Taxonomy" id="176178"/>
    <lineage>
        <taxon>Eukaryota</taxon>
        <taxon>Fungi</taxon>
        <taxon>Dikarya</taxon>
        <taxon>Ascomycota</taxon>
        <taxon>Pezizomycotina</taxon>
        <taxon>Eurotiomycetes</taxon>
        <taxon>Eurotiomycetidae</taxon>
        <taxon>Eurotiales</taxon>
        <taxon>Aspergillaceae</taxon>
        <taxon>Aspergillus</taxon>
        <taxon>Aspergillus subgen. Nidulantes</taxon>
    </lineage>
</organism>
<name>A0ABR4KLM7_9EURO</name>
<protein>
    <recommendedName>
        <fullName evidence="3">Beta-mannosidase-like galactose-binding domain-containing protein</fullName>
    </recommendedName>
</protein>
<keyword evidence="5" id="KW-1185">Reference proteome</keyword>